<dbReference type="InterPro" id="IPR004564">
    <property type="entry name" value="OM_lipoprot_carrier_LolA-like"/>
</dbReference>
<dbReference type="Gene3D" id="2.50.20.10">
    <property type="entry name" value="Lipoprotein localisation LolA/LolB/LppX"/>
    <property type="match status" value="1"/>
</dbReference>
<reference evidence="3" key="1">
    <citation type="submission" date="2017-04" db="EMBL/GenBank/DDBJ databases">
        <title>Comparative genomics and description of representatives of a novel lineage of planctomycetes thriving in anoxic sediments.</title>
        <authorList>
            <person name="Spring S."/>
            <person name="Bunk B."/>
            <person name="Sproer C."/>
        </authorList>
    </citation>
    <scope>NUCLEOTIDE SEQUENCE [LARGE SCALE GENOMIC DNA]</scope>
    <source>
        <strain evidence="3">ST-PulAB-D4</strain>
    </source>
</reference>
<dbReference type="Proteomes" id="UP000193334">
    <property type="component" value="Chromosome"/>
</dbReference>
<gene>
    <name evidence="2" type="ORF">STSP1_00895</name>
</gene>
<organism evidence="2 3">
    <name type="scientific">Sedimentisphaera salicampi</name>
    <dbReference type="NCBI Taxonomy" id="1941349"/>
    <lineage>
        <taxon>Bacteria</taxon>
        <taxon>Pseudomonadati</taxon>
        <taxon>Planctomycetota</taxon>
        <taxon>Phycisphaerae</taxon>
        <taxon>Sedimentisphaerales</taxon>
        <taxon>Sedimentisphaeraceae</taxon>
        <taxon>Sedimentisphaera</taxon>
    </lineage>
</organism>
<proteinExistence type="predicted"/>
<evidence type="ECO:0000313" key="3">
    <source>
        <dbReference type="Proteomes" id="UP000193334"/>
    </source>
</evidence>
<keyword evidence="3" id="KW-1185">Reference proteome</keyword>
<dbReference type="KEGG" id="pbp:STSP1_00895"/>
<sequence>MRRIFITLVLISSALLAGGEKVDKLISKLEKRADSISSFRSDIKYTIKEDNGIFKTQTEYSGRFSFYRNTKDGEKREKAAVVFLTKKKDDGKAKKEKKRYVFNGVWLVKFDYPLKQVSRLQLAPENEPMDTLDLLAEDFPLVGFGSREKLKKDYQIKLIEENDKKFTLSLKPNKKSDKKKELIIEIDKELLVPQKITARLKDESETMHISFSSVKIDGKIEKKDFSVETPQGFSENIKRLEKTGTKSKEEKNG</sequence>
<keyword evidence="2" id="KW-0449">Lipoprotein</keyword>
<name>A0A1W6LL85_9BACT</name>
<protein>
    <submittedName>
        <fullName evidence="2">Lipoprotein chaperone</fullName>
    </submittedName>
</protein>
<keyword evidence="1" id="KW-0732">Signal</keyword>
<evidence type="ECO:0000313" key="2">
    <source>
        <dbReference type="EMBL" id="ARN56513.1"/>
    </source>
</evidence>
<dbReference type="InterPro" id="IPR029046">
    <property type="entry name" value="LolA/LolB/LppX"/>
</dbReference>
<dbReference type="STRING" id="1941349.STSP1_00895"/>
<evidence type="ECO:0000256" key="1">
    <source>
        <dbReference type="ARBA" id="ARBA00022729"/>
    </source>
</evidence>
<dbReference type="Pfam" id="PF03548">
    <property type="entry name" value="LolA"/>
    <property type="match status" value="1"/>
</dbReference>
<dbReference type="SUPFAM" id="SSF89392">
    <property type="entry name" value="Prokaryotic lipoproteins and lipoprotein localization factors"/>
    <property type="match status" value="1"/>
</dbReference>
<dbReference type="EMBL" id="CP021023">
    <property type="protein sequence ID" value="ARN56513.1"/>
    <property type="molecule type" value="Genomic_DNA"/>
</dbReference>
<dbReference type="AlphaFoldDB" id="A0A1W6LL85"/>
<dbReference type="RefSeq" id="WP_085755202.1">
    <property type="nucleotide sequence ID" value="NZ_CP021023.1"/>
</dbReference>
<accession>A0A1W6LL85</accession>